<evidence type="ECO:0000313" key="2">
    <source>
        <dbReference type="EMBL" id="KAF7722868.1"/>
    </source>
</evidence>
<dbReference type="PROSITE" id="PS50011">
    <property type="entry name" value="PROTEIN_KINASE_DOM"/>
    <property type="match status" value="1"/>
</dbReference>
<evidence type="ECO:0000313" key="3">
    <source>
        <dbReference type="Proteomes" id="UP000605846"/>
    </source>
</evidence>
<organism evidence="2 3">
    <name type="scientific">Apophysomyces ossiformis</name>
    <dbReference type="NCBI Taxonomy" id="679940"/>
    <lineage>
        <taxon>Eukaryota</taxon>
        <taxon>Fungi</taxon>
        <taxon>Fungi incertae sedis</taxon>
        <taxon>Mucoromycota</taxon>
        <taxon>Mucoromycotina</taxon>
        <taxon>Mucoromycetes</taxon>
        <taxon>Mucorales</taxon>
        <taxon>Mucorineae</taxon>
        <taxon>Mucoraceae</taxon>
        <taxon>Apophysomyces</taxon>
    </lineage>
</organism>
<gene>
    <name evidence="2" type="primary">MAP3K9</name>
    <name evidence="2" type="ORF">EC973_002629</name>
</gene>
<dbReference type="SUPFAM" id="SSF56112">
    <property type="entry name" value="Protein kinase-like (PK-like)"/>
    <property type="match status" value="1"/>
</dbReference>
<keyword evidence="2" id="KW-0418">Kinase</keyword>
<dbReference type="PANTHER" id="PTHR44329">
    <property type="entry name" value="SERINE/THREONINE-PROTEIN KINASE TNNI3K-RELATED"/>
    <property type="match status" value="1"/>
</dbReference>
<dbReference type="GO" id="GO:0005524">
    <property type="term" value="F:ATP binding"/>
    <property type="evidence" value="ECO:0007669"/>
    <property type="project" value="InterPro"/>
</dbReference>
<dbReference type="GO" id="GO:0004674">
    <property type="term" value="F:protein serine/threonine kinase activity"/>
    <property type="evidence" value="ECO:0007669"/>
    <property type="project" value="TreeGrafter"/>
</dbReference>
<reference evidence="2" key="1">
    <citation type="submission" date="2020-01" db="EMBL/GenBank/DDBJ databases">
        <title>Genome Sequencing of Three Apophysomyces-Like Fungal Strains Confirms a Novel Fungal Genus in the Mucoromycota with divergent Burkholderia-like Endosymbiotic Bacteria.</title>
        <authorList>
            <person name="Stajich J.E."/>
            <person name="Macias A.M."/>
            <person name="Carter-House D."/>
            <person name="Lovett B."/>
            <person name="Kasson L.R."/>
            <person name="Berry K."/>
            <person name="Grigoriev I."/>
            <person name="Chang Y."/>
            <person name="Spatafora J."/>
            <person name="Kasson M.T."/>
        </authorList>
    </citation>
    <scope>NUCLEOTIDE SEQUENCE</scope>
    <source>
        <strain evidence="2">NRRL A-21654</strain>
    </source>
</reference>
<dbReference type="InterPro" id="IPR001245">
    <property type="entry name" value="Ser-Thr/Tyr_kinase_cat_dom"/>
</dbReference>
<keyword evidence="3" id="KW-1185">Reference proteome</keyword>
<dbReference type="InterPro" id="IPR000719">
    <property type="entry name" value="Prot_kinase_dom"/>
</dbReference>
<dbReference type="Gene3D" id="1.10.510.10">
    <property type="entry name" value="Transferase(Phosphotransferase) domain 1"/>
    <property type="match status" value="1"/>
</dbReference>
<dbReference type="AlphaFoldDB" id="A0A8H7ENI9"/>
<comment type="caution">
    <text evidence="2">The sequence shown here is derived from an EMBL/GenBank/DDBJ whole genome shotgun (WGS) entry which is preliminary data.</text>
</comment>
<accession>A0A8H7ENI9</accession>
<dbReference type="Pfam" id="PF07714">
    <property type="entry name" value="PK_Tyr_Ser-Thr"/>
    <property type="match status" value="1"/>
</dbReference>
<dbReference type="OrthoDB" id="544350at2759"/>
<dbReference type="EMBL" id="JABAYA010000173">
    <property type="protein sequence ID" value="KAF7722868.1"/>
    <property type="molecule type" value="Genomic_DNA"/>
</dbReference>
<dbReference type="InterPro" id="IPR011009">
    <property type="entry name" value="Kinase-like_dom_sf"/>
</dbReference>
<dbReference type="Proteomes" id="UP000605846">
    <property type="component" value="Unassembled WGS sequence"/>
</dbReference>
<dbReference type="InterPro" id="IPR051681">
    <property type="entry name" value="Ser/Thr_Kinases-Pseudokinases"/>
</dbReference>
<sequence length="493" mass="56354">MDSTHVANRNYPEHHHHQQIGNSNLVCQTISAIRQLIVNHPDAFDIDFLSSQRSPISLETSVGQLYKDTKDLYQSNNILFDEHRHWNIAWRQALSFDDISELADGDNATVIRSFHPRSHKAISTIYEHALGRYMRWYPWQWFSDLVFLGAGGFSAVYAARVRLPYDIPEKGERFGSRIRPVALKVVDEKILNEITVQSRAFVALLFHGLTVCETTGDLMMVATLSEDGNLDTKIQRPLNKSHDFSLVSDMVTQLAFDLASLHDEIGMCHRNIHPRNILCSDEDCLLVDYRFSTASNEASTVTRASQAYYGRIPYIAPEISRGDYTEKSDVFSLGVVMWQLISGVSFPSAEIMLDAPEIYRIEWIPGVPHWYMELIMACLEPRPENRPEAEEIGLIVRNASSPLRHAQLQQDWADYVQHRRERCKLHWNQLKSATYKKSHGKPDIVLDMPDTDQGWPASRVYALADIPAPETFVNLPFHDRPFDTSNILAFIAE</sequence>
<protein>
    <submittedName>
        <fullName evidence="2">Mitogen-activated protein kinase kinase kinase 9</fullName>
    </submittedName>
</protein>
<keyword evidence="2" id="KW-0808">Transferase</keyword>
<name>A0A8H7ENI9_9FUNG</name>
<evidence type="ECO:0000259" key="1">
    <source>
        <dbReference type="PROSITE" id="PS50011"/>
    </source>
</evidence>
<feature type="domain" description="Protein kinase" evidence="1">
    <location>
        <begin position="142"/>
        <end position="408"/>
    </location>
</feature>
<proteinExistence type="predicted"/>